<dbReference type="EMBL" id="CALNXK010000078">
    <property type="protein sequence ID" value="CAH3146439.1"/>
    <property type="molecule type" value="Genomic_DNA"/>
</dbReference>
<protein>
    <submittedName>
        <fullName evidence="2">Uncharacterized protein</fullName>
    </submittedName>
</protein>
<dbReference type="Proteomes" id="UP001159405">
    <property type="component" value="Unassembled WGS sequence"/>
</dbReference>
<proteinExistence type="predicted"/>
<accession>A0ABN8PQ01</accession>
<feature type="transmembrane region" description="Helical" evidence="1">
    <location>
        <begin position="53"/>
        <end position="75"/>
    </location>
</feature>
<keyword evidence="1" id="KW-0812">Transmembrane</keyword>
<name>A0ABN8PQ01_9CNID</name>
<comment type="caution">
    <text evidence="2">The sequence shown here is derived from an EMBL/GenBank/DDBJ whole genome shotgun (WGS) entry which is preliminary data.</text>
</comment>
<organism evidence="2 3">
    <name type="scientific">Porites lobata</name>
    <dbReference type="NCBI Taxonomy" id="104759"/>
    <lineage>
        <taxon>Eukaryota</taxon>
        <taxon>Metazoa</taxon>
        <taxon>Cnidaria</taxon>
        <taxon>Anthozoa</taxon>
        <taxon>Hexacorallia</taxon>
        <taxon>Scleractinia</taxon>
        <taxon>Fungiina</taxon>
        <taxon>Poritidae</taxon>
        <taxon>Porites</taxon>
    </lineage>
</organism>
<evidence type="ECO:0000256" key="1">
    <source>
        <dbReference type="SAM" id="Phobius"/>
    </source>
</evidence>
<gene>
    <name evidence="2" type="ORF">PLOB_00045067</name>
</gene>
<keyword evidence="1" id="KW-0472">Membrane</keyword>
<evidence type="ECO:0000313" key="3">
    <source>
        <dbReference type="Proteomes" id="UP001159405"/>
    </source>
</evidence>
<reference evidence="2 3" key="1">
    <citation type="submission" date="2022-05" db="EMBL/GenBank/DDBJ databases">
        <authorList>
            <consortium name="Genoscope - CEA"/>
            <person name="William W."/>
        </authorList>
    </citation>
    <scope>NUCLEOTIDE SEQUENCE [LARGE SCALE GENOMIC DNA]</scope>
</reference>
<keyword evidence="3" id="KW-1185">Reference proteome</keyword>
<sequence>MVKHCSTIHVNRVVMGSNSIEALKFLGLISNCYLHLTHSPLNRPKRPYKSMPYIILLMHLVSHNSFIYYMNVFVISYSVMMAVGSCQCTEV</sequence>
<keyword evidence="1" id="KW-1133">Transmembrane helix</keyword>
<evidence type="ECO:0000313" key="2">
    <source>
        <dbReference type="EMBL" id="CAH3146439.1"/>
    </source>
</evidence>